<sequence length="131" mass="15191">MFENYKITKEIGLRILELRREDGLTFPKISAKIKAEFGVDVVRSSIERFYKNFLKGSSRILPNDVVNIRIKHSDQFKTEKPLNKPQPVVETTIEDFSDNPIFNLPCEKSLNQASRPSDELLSLFNPKRHTK</sequence>
<accession>A0A371YJD4</accession>
<keyword evidence="4" id="KW-1185">Reference proteome</keyword>
<evidence type="ECO:0000313" key="4">
    <source>
        <dbReference type="Proteomes" id="UP001595455"/>
    </source>
</evidence>
<dbReference type="Proteomes" id="UP001595455">
    <property type="component" value="Unassembled WGS sequence"/>
</dbReference>
<comment type="caution">
    <text evidence="2">The sequence shown here is derived from an EMBL/GenBank/DDBJ whole genome shotgun (WGS) entry which is preliminary data.</text>
</comment>
<gene>
    <name evidence="1" type="ORF">ACFODO_16730</name>
    <name evidence="2" type="ORF">C9E89_021080</name>
</gene>
<dbReference type="EMBL" id="JBHRSF010000098">
    <property type="protein sequence ID" value="MFC2996869.1"/>
    <property type="molecule type" value="Genomic_DNA"/>
</dbReference>
<reference evidence="1" key="1">
    <citation type="journal article" date="2014" name="Int. J. Syst. Evol. Microbiol.">
        <title>Complete genome of a new Firmicutes species belonging to the dominant human colonic microbiota ('Ruminococcus bicirculans') reveals two chromosomes and a selective capacity to utilize plant glucans.</title>
        <authorList>
            <consortium name="NISC Comparative Sequencing Program"/>
            <person name="Wegmann U."/>
            <person name="Louis P."/>
            <person name="Goesmann A."/>
            <person name="Henrissat B."/>
            <person name="Duncan S.H."/>
            <person name="Flint H.J."/>
        </authorList>
    </citation>
    <scope>NUCLEOTIDE SEQUENCE</scope>
    <source>
        <strain evidence="1">KCTC 62575</strain>
    </source>
</reference>
<evidence type="ECO:0000313" key="3">
    <source>
        <dbReference type="Proteomes" id="UP000240957"/>
    </source>
</evidence>
<protein>
    <submittedName>
        <fullName evidence="2">Uncharacterized protein</fullName>
    </submittedName>
</protein>
<evidence type="ECO:0000313" key="2">
    <source>
        <dbReference type="EMBL" id="RFC81581.1"/>
    </source>
</evidence>
<dbReference type="Proteomes" id="UP000240957">
    <property type="component" value="Unassembled WGS sequence"/>
</dbReference>
<dbReference type="AlphaFoldDB" id="A0A371YJD4"/>
<reference evidence="1" key="4">
    <citation type="submission" date="2024-09" db="EMBL/GenBank/DDBJ databases">
        <authorList>
            <person name="Sun Q."/>
            <person name="Mori K."/>
        </authorList>
    </citation>
    <scope>NUCLEOTIDE SEQUENCE</scope>
    <source>
        <strain evidence="1">KCTC 62575</strain>
    </source>
</reference>
<evidence type="ECO:0000313" key="1">
    <source>
        <dbReference type="EMBL" id="MFC2996869.1"/>
    </source>
</evidence>
<organism evidence="2 3">
    <name type="scientific">Acinetobacter sichuanensis</name>
    <dbReference type="NCBI Taxonomy" id="2136183"/>
    <lineage>
        <taxon>Bacteria</taxon>
        <taxon>Pseudomonadati</taxon>
        <taxon>Pseudomonadota</taxon>
        <taxon>Gammaproteobacteria</taxon>
        <taxon>Moraxellales</taxon>
        <taxon>Moraxellaceae</taxon>
        <taxon>Acinetobacter</taxon>
    </lineage>
</organism>
<reference evidence="2 3" key="2">
    <citation type="submission" date="2018-08" db="EMBL/GenBank/DDBJ databases">
        <title>The draft genome of Acinetobacter sichuanensis strain WCHAc060041.</title>
        <authorList>
            <person name="Qin J."/>
            <person name="Feng Y."/>
            <person name="Zong Z."/>
        </authorList>
    </citation>
    <scope>NUCLEOTIDE SEQUENCE [LARGE SCALE GENOMIC DNA]</scope>
    <source>
        <strain evidence="2 3">WCHAc060041</strain>
    </source>
</reference>
<reference evidence="4" key="3">
    <citation type="journal article" date="2019" name="Int. J. Syst. Evol. Microbiol.">
        <title>The Global Catalogue of Microorganisms (GCM) 10K type strain sequencing project: providing services to taxonomists for standard genome sequencing and annotation.</title>
        <authorList>
            <consortium name="The Broad Institute Genomics Platform"/>
            <consortium name="The Broad Institute Genome Sequencing Center for Infectious Disease"/>
            <person name="Wu L."/>
            <person name="Ma J."/>
        </authorList>
    </citation>
    <scope>NUCLEOTIDE SEQUENCE [LARGE SCALE GENOMIC DNA]</scope>
    <source>
        <strain evidence="4">KCTC 62575</strain>
    </source>
</reference>
<dbReference type="EMBL" id="PYIX02000076">
    <property type="protein sequence ID" value="RFC81581.1"/>
    <property type="molecule type" value="Genomic_DNA"/>
</dbReference>
<proteinExistence type="predicted"/>
<dbReference type="RefSeq" id="WP_107010111.1">
    <property type="nucleotide sequence ID" value="NZ_JBHRSF010000098.1"/>
</dbReference>
<name>A0A371YJD4_9GAMM</name>